<dbReference type="OrthoDB" id="384721at2"/>
<feature type="signal peptide" evidence="1">
    <location>
        <begin position="1"/>
        <end position="24"/>
    </location>
</feature>
<dbReference type="PANTHER" id="PTHR46211">
    <property type="entry name" value="GLYCEROPHOSPHORYL DIESTER PHOSPHODIESTERASE"/>
    <property type="match status" value="1"/>
</dbReference>
<reference evidence="3 4" key="1">
    <citation type="journal article" date="2018" name="Syst. Appl. Microbiol.">
        <title>Ereboglobus luteus gen. nov. sp. nov. from cockroach guts, and new insights into the oxygen relationship of the genera Opitutus and Didymococcus (Verrucomicrobia: Opitutaceae).</title>
        <authorList>
            <person name="Tegtmeier D."/>
            <person name="Belitz A."/>
            <person name="Radek R."/>
            <person name="Heimerl T."/>
            <person name="Brune A."/>
        </authorList>
    </citation>
    <scope>NUCLEOTIDE SEQUENCE [LARGE SCALE GENOMIC DNA]</scope>
    <source>
        <strain evidence="3 4">Ho45</strain>
    </source>
</reference>
<proteinExistence type="predicted"/>
<dbReference type="InterPro" id="IPR017946">
    <property type="entry name" value="PLC-like_Pdiesterase_TIM-brl"/>
</dbReference>
<dbReference type="PANTHER" id="PTHR46211:SF1">
    <property type="entry name" value="GLYCEROPHOSPHODIESTER PHOSPHODIESTERASE, CYTOPLASMIC"/>
    <property type="match status" value="1"/>
</dbReference>
<dbReference type="SUPFAM" id="SSF51695">
    <property type="entry name" value="PLC-like phosphodiesterases"/>
    <property type="match status" value="1"/>
</dbReference>
<keyword evidence="4" id="KW-1185">Reference proteome</keyword>
<dbReference type="PROSITE" id="PS51704">
    <property type="entry name" value="GP_PDE"/>
    <property type="match status" value="1"/>
</dbReference>
<evidence type="ECO:0000256" key="1">
    <source>
        <dbReference type="SAM" id="SignalP"/>
    </source>
</evidence>
<evidence type="ECO:0000313" key="3">
    <source>
        <dbReference type="EMBL" id="AWI09371.1"/>
    </source>
</evidence>
<feature type="chain" id="PRO_5015889973" description="GP-PDE domain-containing protein" evidence="1">
    <location>
        <begin position="25"/>
        <end position="241"/>
    </location>
</feature>
<dbReference type="Proteomes" id="UP000244896">
    <property type="component" value="Chromosome"/>
</dbReference>
<dbReference type="RefSeq" id="WP_108825181.1">
    <property type="nucleotide sequence ID" value="NZ_CP023004.1"/>
</dbReference>
<dbReference type="InterPro" id="IPR030395">
    <property type="entry name" value="GP_PDE_dom"/>
</dbReference>
<dbReference type="GO" id="GO:0006629">
    <property type="term" value="P:lipid metabolic process"/>
    <property type="evidence" value="ECO:0007669"/>
    <property type="project" value="InterPro"/>
</dbReference>
<name>A0A2U8E3H7_9BACT</name>
<dbReference type="KEGG" id="elut:CKA38_09050"/>
<protein>
    <recommendedName>
        <fullName evidence="2">GP-PDE domain-containing protein</fullName>
    </recommendedName>
</protein>
<feature type="domain" description="GP-PDE" evidence="2">
    <location>
        <begin position="40"/>
        <end position="241"/>
    </location>
</feature>
<dbReference type="Gene3D" id="3.20.20.190">
    <property type="entry name" value="Phosphatidylinositol (PI) phosphodiesterase"/>
    <property type="match status" value="1"/>
</dbReference>
<dbReference type="AlphaFoldDB" id="A0A2U8E3H7"/>
<keyword evidence="1" id="KW-0732">Signal</keyword>
<dbReference type="Pfam" id="PF03009">
    <property type="entry name" value="GDPD"/>
    <property type="match status" value="1"/>
</dbReference>
<gene>
    <name evidence="3" type="ORF">CKA38_09050</name>
</gene>
<dbReference type="GO" id="GO:0008081">
    <property type="term" value="F:phosphoric diester hydrolase activity"/>
    <property type="evidence" value="ECO:0007669"/>
    <property type="project" value="InterPro"/>
</dbReference>
<accession>A0A2U8E3H7</accession>
<evidence type="ECO:0000313" key="4">
    <source>
        <dbReference type="Proteomes" id="UP000244896"/>
    </source>
</evidence>
<dbReference type="EMBL" id="CP023004">
    <property type="protein sequence ID" value="AWI09371.1"/>
    <property type="molecule type" value="Genomic_DNA"/>
</dbReference>
<evidence type="ECO:0000259" key="2">
    <source>
        <dbReference type="PROSITE" id="PS51704"/>
    </source>
</evidence>
<organism evidence="3 4">
    <name type="scientific">Ereboglobus luteus</name>
    <dbReference type="NCBI Taxonomy" id="1796921"/>
    <lineage>
        <taxon>Bacteria</taxon>
        <taxon>Pseudomonadati</taxon>
        <taxon>Verrucomicrobiota</taxon>
        <taxon>Opitutia</taxon>
        <taxon>Opitutales</taxon>
        <taxon>Opitutaceae</taxon>
        <taxon>Ereboglobus</taxon>
    </lineage>
</organism>
<dbReference type="PROSITE" id="PS51257">
    <property type="entry name" value="PROKAR_LIPOPROTEIN"/>
    <property type="match status" value="1"/>
</dbReference>
<sequence length="241" mass="25818">MKTRTASALVIAALVAFPFLSGCASKDKAQSTASAPGAPVGIVAHRGASYDAPENTLAAQKLAWEQGADAVETDIYLTKDGKIIALHDKTTNRTTGKKLTPSKSTLAELRALDAGSWKSSKYAGEKIPTLDEQLALIPSGKRMFIEIKVGPEIVPELVRCLAKAGAGKHNITFISFNYDALKAAHEALPEIPAQYLKGYRDPAKRKPGYVQPTIDEVIKEAKTANFTGLDLQSTWPSARPT</sequence>